<sequence>MTNVPTGAGDRYYVYRPLLDLIGLSEGTDKARGYNETLAYGAYTGGPVDLVKMTLKQLDELQGRMLAHPKNKWKSSACGRYQIVRTTRRAIQQALSIPATALFDRDMQDRMACYLLGGRGIDKWLAGRLSLETLLNNLAREWASLPTSQGKGFYSGQRASVSVMQVTAALSAVRTRHEAGQPKIEVEVPVPVEKPVVPETVEAKVKKETGLWGWLTTGFGGVGAAIAWFRDSQLADIAAFGAVAIVGLLILTFLGPRLAASIRKIREELA</sequence>
<evidence type="ECO:0008006" key="4">
    <source>
        <dbReference type="Google" id="ProtNLM"/>
    </source>
</evidence>
<evidence type="ECO:0000313" key="3">
    <source>
        <dbReference type="Proteomes" id="UP001596016"/>
    </source>
</evidence>
<dbReference type="Gene3D" id="1.10.530.10">
    <property type="match status" value="1"/>
</dbReference>
<gene>
    <name evidence="2" type="ORF">ACFPLB_04415</name>
</gene>
<keyword evidence="3" id="KW-1185">Reference proteome</keyword>
<keyword evidence="1" id="KW-1133">Transmembrane helix</keyword>
<organism evidence="2 3">
    <name type="scientific">Aquamicrobium segne</name>
    <dbReference type="NCBI Taxonomy" id="469547"/>
    <lineage>
        <taxon>Bacteria</taxon>
        <taxon>Pseudomonadati</taxon>
        <taxon>Pseudomonadota</taxon>
        <taxon>Alphaproteobacteria</taxon>
        <taxon>Hyphomicrobiales</taxon>
        <taxon>Phyllobacteriaceae</taxon>
        <taxon>Aquamicrobium</taxon>
    </lineage>
</organism>
<keyword evidence="1" id="KW-0812">Transmembrane</keyword>
<dbReference type="RefSeq" id="WP_378228105.1">
    <property type="nucleotide sequence ID" value="NZ_JBHSLL010000012.1"/>
</dbReference>
<comment type="caution">
    <text evidence="2">The sequence shown here is derived from an EMBL/GenBank/DDBJ whole genome shotgun (WGS) entry which is preliminary data.</text>
</comment>
<reference evidence="3" key="1">
    <citation type="journal article" date="2019" name="Int. J. Syst. Evol. Microbiol.">
        <title>The Global Catalogue of Microorganisms (GCM) 10K type strain sequencing project: providing services to taxonomists for standard genome sequencing and annotation.</title>
        <authorList>
            <consortium name="The Broad Institute Genomics Platform"/>
            <consortium name="The Broad Institute Genome Sequencing Center for Infectious Disease"/>
            <person name="Wu L."/>
            <person name="Ma J."/>
        </authorList>
    </citation>
    <scope>NUCLEOTIDE SEQUENCE [LARGE SCALE GENOMIC DNA]</scope>
    <source>
        <strain evidence="3">CGMCC 4.1415</strain>
    </source>
</reference>
<evidence type="ECO:0000256" key="1">
    <source>
        <dbReference type="SAM" id="Phobius"/>
    </source>
</evidence>
<name>A0ABW0GUC1_9HYPH</name>
<evidence type="ECO:0000313" key="2">
    <source>
        <dbReference type="EMBL" id="MFC5385209.1"/>
    </source>
</evidence>
<feature type="transmembrane region" description="Helical" evidence="1">
    <location>
        <begin position="211"/>
        <end position="229"/>
    </location>
</feature>
<keyword evidence="1" id="KW-0472">Membrane</keyword>
<accession>A0ABW0GUC1</accession>
<protein>
    <recommendedName>
        <fullName evidence="4">Lysozyme</fullName>
    </recommendedName>
</protein>
<feature type="transmembrane region" description="Helical" evidence="1">
    <location>
        <begin position="235"/>
        <end position="254"/>
    </location>
</feature>
<dbReference type="SUPFAM" id="SSF53955">
    <property type="entry name" value="Lysozyme-like"/>
    <property type="match status" value="1"/>
</dbReference>
<dbReference type="EMBL" id="JBHSLL010000012">
    <property type="protein sequence ID" value="MFC5385209.1"/>
    <property type="molecule type" value="Genomic_DNA"/>
</dbReference>
<proteinExistence type="predicted"/>
<dbReference type="InterPro" id="IPR023346">
    <property type="entry name" value="Lysozyme-like_dom_sf"/>
</dbReference>
<dbReference type="Proteomes" id="UP001596016">
    <property type="component" value="Unassembled WGS sequence"/>
</dbReference>